<evidence type="ECO:0000259" key="6">
    <source>
        <dbReference type="SMART" id="SM00906"/>
    </source>
</evidence>
<reference evidence="7 8" key="1">
    <citation type="submission" date="2018-02" db="EMBL/GenBank/DDBJ databases">
        <title>The genomes of Aspergillus section Nigri reveals drivers in fungal speciation.</title>
        <authorList>
            <consortium name="DOE Joint Genome Institute"/>
            <person name="Vesth T.C."/>
            <person name="Nybo J."/>
            <person name="Theobald S."/>
            <person name="Brandl J."/>
            <person name="Frisvad J.C."/>
            <person name="Nielsen K.F."/>
            <person name="Lyhne E.K."/>
            <person name="Kogle M.E."/>
            <person name="Kuo A."/>
            <person name="Riley R."/>
            <person name="Clum A."/>
            <person name="Nolan M."/>
            <person name="Lipzen A."/>
            <person name="Salamov A."/>
            <person name="Henrissat B."/>
            <person name="Wiebenga A."/>
            <person name="De vries R.P."/>
            <person name="Grigoriev I.V."/>
            <person name="Mortensen U.H."/>
            <person name="Andersen M.R."/>
            <person name="Baker S.E."/>
        </authorList>
    </citation>
    <scope>NUCLEOTIDE SEQUENCE [LARGE SCALE GENOMIC DNA]</scope>
    <source>
        <strain evidence="7 8">CBS 121593</strain>
    </source>
</reference>
<dbReference type="GO" id="GO:0006351">
    <property type="term" value="P:DNA-templated transcription"/>
    <property type="evidence" value="ECO:0007669"/>
    <property type="project" value="InterPro"/>
</dbReference>
<dbReference type="Pfam" id="PF04082">
    <property type="entry name" value="Fungal_trans"/>
    <property type="match status" value="1"/>
</dbReference>
<sequence>MALVSSMDHDAICCTAPRPPPIPRLAYIDHARALLPSLVQNSLSLDAIQTAILLAISGTMIGELQTAMNFTSIAARQIMAVGAHTWSEPPGDESALSTPKHLRTLFWICYALDKDLALRTGQPHCLRNDDCNLQLPTAYIEQLDSRMSYAPQSHRYEGALFPVDLRLSMIKSRIFTALYSYSGLRKTDVEIIRSIRELDDELEQWRTSIPALLRPQLSFAHQPDATTPKNMSLVLTHLDYYSCVNLIHLAGGRCQAWRSTTTPAGLMDGLRLSLNFSVEASRSLLLFLSDSEAYVSPGGFWTLLFYPMSAILTIFCNILENPHADTANRDIQLLEAAEHTTEKLFLRQSLKAGELQPVTGFISILKEIACRGV</sequence>
<feature type="domain" description="Xylanolytic transcriptional activator regulatory" evidence="6">
    <location>
        <begin position="67"/>
        <end position="142"/>
    </location>
</feature>
<dbReference type="Proteomes" id="UP000249402">
    <property type="component" value="Unassembled WGS sequence"/>
</dbReference>
<dbReference type="SMART" id="SM00906">
    <property type="entry name" value="Fungal_trans"/>
    <property type="match status" value="1"/>
</dbReference>
<dbReference type="AlphaFoldDB" id="A0A395H4C4"/>
<dbReference type="OrthoDB" id="9993796at2759"/>
<keyword evidence="3" id="KW-0238">DNA-binding</keyword>
<dbReference type="InterPro" id="IPR007219">
    <property type="entry name" value="XnlR_reg_dom"/>
</dbReference>
<dbReference type="GO" id="GO:0008270">
    <property type="term" value="F:zinc ion binding"/>
    <property type="evidence" value="ECO:0007669"/>
    <property type="project" value="InterPro"/>
</dbReference>
<keyword evidence="5" id="KW-0539">Nucleus</keyword>
<feature type="non-terminal residue" evidence="7">
    <location>
        <position position="373"/>
    </location>
</feature>
<dbReference type="InterPro" id="IPR050987">
    <property type="entry name" value="AtrR-like"/>
</dbReference>
<evidence type="ECO:0000256" key="2">
    <source>
        <dbReference type="ARBA" id="ARBA00023015"/>
    </source>
</evidence>
<comment type="subcellular location">
    <subcellularLocation>
        <location evidence="1">Nucleus</location>
    </subcellularLocation>
</comment>
<dbReference type="PANTHER" id="PTHR46910:SF37">
    <property type="entry name" value="ZN(II)2CYS6 TRANSCRIPTION FACTOR (EUROFUNG)"/>
    <property type="match status" value="1"/>
</dbReference>
<keyword evidence="2" id="KW-0805">Transcription regulation</keyword>
<accession>A0A395H4C4</accession>
<keyword evidence="4" id="KW-0804">Transcription</keyword>
<dbReference type="VEuPathDB" id="FungiDB:BO80DRAFT_472532"/>
<dbReference type="EMBL" id="KZ824431">
    <property type="protein sequence ID" value="RAL02483.1"/>
    <property type="molecule type" value="Genomic_DNA"/>
</dbReference>
<gene>
    <name evidence="7" type="ORF">BO80DRAFT_472532</name>
</gene>
<keyword evidence="8" id="KW-1185">Reference proteome</keyword>
<protein>
    <recommendedName>
        <fullName evidence="6">Xylanolytic transcriptional activator regulatory domain-containing protein</fullName>
    </recommendedName>
</protein>
<dbReference type="STRING" id="1448316.A0A395H4C4"/>
<dbReference type="CDD" id="cd12148">
    <property type="entry name" value="fungal_TF_MHR"/>
    <property type="match status" value="1"/>
</dbReference>
<proteinExistence type="predicted"/>
<dbReference type="PANTHER" id="PTHR46910">
    <property type="entry name" value="TRANSCRIPTION FACTOR PDR1"/>
    <property type="match status" value="1"/>
</dbReference>
<evidence type="ECO:0000256" key="3">
    <source>
        <dbReference type="ARBA" id="ARBA00023125"/>
    </source>
</evidence>
<evidence type="ECO:0000313" key="7">
    <source>
        <dbReference type="EMBL" id="RAL02483.1"/>
    </source>
</evidence>
<organism evidence="7 8">
    <name type="scientific">Aspergillus ibericus CBS 121593</name>
    <dbReference type="NCBI Taxonomy" id="1448316"/>
    <lineage>
        <taxon>Eukaryota</taxon>
        <taxon>Fungi</taxon>
        <taxon>Dikarya</taxon>
        <taxon>Ascomycota</taxon>
        <taxon>Pezizomycotina</taxon>
        <taxon>Eurotiomycetes</taxon>
        <taxon>Eurotiomycetidae</taxon>
        <taxon>Eurotiales</taxon>
        <taxon>Aspergillaceae</taxon>
        <taxon>Aspergillus</taxon>
        <taxon>Aspergillus subgen. Circumdati</taxon>
    </lineage>
</organism>
<dbReference type="RefSeq" id="XP_025576810.1">
    <property type="nucleotide sequence ID" value="XM_025723146.1"/>
</dbReference>
<name>A0A395H4C4_9EURO</name>
<dbReference type="GO" id="GO:0003700">
    <property type="term" value="F:DNA-binding transcription factor activity"/>
    <property type="evidence" value="ECO:0007669"/>
    <property type="project" value="InterPro"/>
</dbReference>
<evidence type="ECO:0000256" key="4">
    <source>
        <dbReference type="ARBA" id="ARBA00023163"/>
    </source>
</evidence>
<dbReference type="GeneID" id="37228011"/>
<dbReference type="GO" id="GO:0003677">
    <property type="term" value="F:DNA binding"/>
    <property type="evidence" value="ECO:0007669"/>
    <property type="project" value="UniProtKB-KW"/>
</dbReference>
<dbReference type="GO" id="GO:0005634">
    <property type="term" value="C:nucleus"/>
    <property type="evidence" value="ECO:0007669"/>
    <property type="project" value="UniProtKB-SubCell"/>
</dbReference>
<evidence type="ECO:0000256" key="1">
    <source>
        <dbReference type="ARBA" id="ARBA00004123"/>
    </source>
</evidence>
<evidence type="ECO:0000313" key="8">
    <source>
        <dbReference type="Proteomes" id="UP000249402"/>
    </source>
</evidence>
<evidence type="ECO:0000256" key="5">
    <source>
        <dbReference type="ARBA" id="ARBA00023242"/>
    </source>
</evidence>